<keyword evidence="7" id="KW-1185">Reference proteome</keyword>
<dbReference type="Pfam" id="PF00107">
    <property type="entry name" value="ADH_zinc_N"/>
    <property type="match status" value="1"/>
</dbReference>
<dbReference type="Gene3D" id="3.90.180.10">
    <property type="entry name" value="Medium-chain alcohol dehydrogenases, catalytic domain"/>
    <property type="match status" value="1"/>
</dbReference>
<dbReference type="InterPro" id="IPR013154">
    <property type="entry name" value="ADH-like_N"/>
</dbReference>
<dbReference type="Proteomes" id="UP001368500">
    <property type="component" value="Unassembled WGS sequence"/>
</dbReference>
<reference evidence="6 7" key="1">
    <citation type="submission" date="2024-04" db="EMBL/GenBank/DDBJ databases">
        <title>Novel species of the genus Ideonella isolated from streams.</title>
        <authorList>
            <person name="Lu H."/>
        </authorList>
    </citation>
    <scope>NUCLEOTIDE SEQUENCE [LARGE SCALE GENOMIC DNA]</scope>
    <source>
        <strain evidence="6 7">BYS139W</strain>
    </source>
</reference>
<feature type="region of interest" description="Disordered" evidence="4">
    <location>
        <begin position="340"/>
        <end position="359"/>
    </location>
</feature>
<evidence type="ECO:0000256" key="2">
    <source>
        <dbReference type="ARBA" id="ARBA00022833"/>
    </source>
</evidence>
<feature type="domain" description="Enoyl reductase (ER)" evidence="5">
    <location>
        <begin position="12"/>
        <end position="336"/>
    </location>
</feature>
<dbReference type="Gene3D" id="3.40.50.720">
    <property type="entry name" value="NAD(P)-binding Rossmann-like Domain"/>
    <property type="match status" value="1"/>
</dbReference>
<keyword evidence="3" id="KW-0560">Oxidoreductase</keyword>
<dbReference type="RefSeq" id="WP_341376944.1">
    <property type="nucleotide sequence ID" value="NZ_JBBUTF010000044.1"/>
</dbReference>
<dbReference type="SUPFAM" id="SSF50129">
    <property type="entry name" value="GroES-like"/>
    <property type="match status" value="1"/>
</dbReference>
<organism evidence="6 7">
    <name type="scientific">Pseudaquabacterium rugosum</name>
    <dbReference type="NCBI Taxonomy" id="2984194"/>
    <lineage>
        <taxon>Bacteria</taxon>
        <taxon>Pseudomonadati</taxon>
        <taxon>Pseudomonadota</taxon>
        <taxon>Betaproteobacteria</taxon>
        <taxon>Burkholderiales</taxon>
        <taxon>Sphaerotilaceae</taxon>
        <taxon>Pseudaquabacterium</taxon>
    </lineage>
</organism>
<protein>
    <submittedName>
        <fullName evidence="6">Alcohol dehydrogenase catalytic domain-containing protein</fullName>
    </submittedName>
</protein>
<evidence type="ECO:0000256" key="1">
    <source>
        <dbReference type="ARBA" id="ARBA00022723"/>
    </source>
</evidence>
<sequence>MLALQKTVAAPGLQLRHVPPPGAPAPGQVRIQVLATGICGSDLHVDDWTPSYHFIAPRLPVTLGHEFVGRACDGRHAGRRVVVRPSIVCGQCAACTRDDPDACETRTGLGMTRPGAFAPWVLVPERNCVPVPDNLPDALATLAEPLSIAWQALQVAGDVRGQRVLVMGPGTIGQGVAVLARRAGAAQVVISGHDDAPRLQALRALGFDALVDVARQPLADAVRPHTDGQPFDLVVEATGVPASITAALPLLKRRGVLVVTGIHARPLDLDLTTLVRREQQLRGSFRPSEAAWPQVLQLLADEAEALAPMVSHVLPLARGLEGFALAHDKRATKVVLCPSPEDDGTVEAVEDADAADSAR</sequence>
<evidence type="ECO:0000313" key="7">
    <source>
        <dbReference type="Proteomes" id="UP001368500"/>
    </source>
</evidence>
<proteinExistence type="predicted"/>
<gene>
    <name evidence="6" type="ORF">AACH11_24650</name>
</gene>
<accession>A0ABU9BJC0</accession>
<dbReference type="Pfam" id="PF08240">
    <property type="entry name" value="ADH_N"/>
    <property type="match status" value="1"/>
</dbReference>
<evidence type="ECO:0000256" key="4">
    <source>
        <dbReference type="SAM" id="MobiDB-lite"/>
    </source>
</evidence>
<comment type="caution">
    <text evidence="6">The sequence shown here is derived from an EMBL/GenBank/DDBJ whole genome shotgun (WGS) entry which is preliminary data.</text>
</comment>
<dbReference type="EMBL" id="JBBUTF010000044">
    <property type="protein sequence ID" value="MEK8029159.1"/>
    <property type="molecule type" value="Genomic_DNA"/>
</dbReference>
<evidence type="ECO:0000313" key="6">
    <source>
        <dbReference type="EMBL" id="MEK8029159.1"/>
    </source>
</evidence>
<dbReference type="PANTHER" id="PTHR43401">
    <property type="entry name" value="L-THREONINE 3-DEHYDROGENASE"/>
    <property type="match status" value="1"/>
</dbReference>
<dbReference type="PANTHER" id="PTHR43401:SF2">
    <property type="entry name" value="L-THREONINE 3-DEHYDROGENASE"/>
    <property type="match status" value="1"/>
</dbReference>
<dbReference type="InterPro" id="IPR036291">
    <property type="entry name" value="NAD(P)-bd_dom_sf"/>
</dbReference>
<evidence type="ECO:0000259" key="5">
    <source>
        <dbReference type="SMART" id="SM00829"/>
    </source>
</evidence>
<dbReference type="InterPro" id="IPR050129">
    <property type="entry name" value="Zn_alcohol_dh"/>
</dbReference>
<dbReference type="InterPro" id="IPR011032">
    <property type="entry name" value="GroES-like_sf"/>
</dbReference>
<dbReference type="SUPFAM" id="SSF51735">
    <property type="entry name" value="NAD(P)-binding Rossmann-fold domains"/>
    <property type="match status" value="1"/>
</dbReference>
<dbReference type="InterPro" id="IPR020843">
    <property type="entry name" value="ER"/>
</dbReference>
<keyword evidence="2" id="KW-0862">Zinc</keyword>
<keyword evidence="1" id="KW-0479">Metal-binding</keyword>
<dbReference type="SMART" id="SM00829">
    <property type="entry name" value="PKS_ER"/>
    <property type="match status" value="1"/>
</dbReference>
<evidence type="ECO:0000256" key="3">
    <source>
        <dbReference type="ARBA" id="ARBA00023002"/>
    </source>
</evidence>
<name>A0ABU9BJC0_9BURK</name>
<dbReference type="InterPro" id="IPR013149">
    <property type="entry name" value="ADH-like_C"/>
</dbReference>